<comment type="similarity">
    <text evidence="1">Belongs to the 'GDSL' lipolytic enzyme family.</text>
</comment>
<evidence type="ECO:0000256" key="1">
    <source>
        <dbReference type="ARBA" id="ARBA00008668"/>
    </source>
</evidence>
<dbReference type="STRING" id="1121022.GCA_000376105_03709"/>
<sequence length="294" mass="31503">MSYNRRWRSYMKTWLAALAFAVLTTGACAQTPPLTDVDARAQTRKITAVRIILVGDSTTAVQSGWGGAFCADHVTSFAACLNLARGGRSSYSYRAEGSWDIALAEMRSGSYAKTWVLIQFGHNDQPGKAGRSTNLQTEFPAFLRQYVSDVRSAGAIPVLVTPLTRRGFKDGQLQDDLAPWAAATRQIAADMQVPLIDLYARSRQVVQALGPVQAMTLAQASPPPERVAAAETGTTISAPVSTPAKAPTPFDQMAFAKPSFDDTHLGKTGAAAISGLVSEELSKAVPELRPYIIP</sequence>
<dbReference type="GO" id="GO:0016788">
    <property type="term" value="F:hydrolase activity, acting on ester bonds"/>
    <property type="evidence" value="ECO:0007669"/>
    <property type="project" value="UniProtKB-ARBA"/>
</dbReference>
<evidence type="ECO:0000259" key="4">
    <source>
        <dbReference type="Pfam" id="PF13472"/>
    </source>
</evidence>
<dbReference type="EMBL" id="AWGB01000043">
    <property type="protein sequence ID" value="ESQ87578.1"/>
    <property type="molecule type" value="Genomic_DNA"/>
</dbReference>
<dbReference type="SUPFAM" id="SSF52266">
    <property type="entry name" value="SGNH hydrolase"/>
    <property type="match status" value="1"/>
</dbReference>
<reference evidence="5 6" key="1">
    <citation type="journal article" date="2014" name="Nature">
        <title>Sequential evolution of bacterial morphology by co-option of a developmental regulator.</title>
        <authorList>
            <person name="Jiang C."/>
            <person name="Brown P.J."/>
            <person name="Ducret A."/>
            <person name="Brun Y.V."/>
        </authorList>
    </citation>
    <scope>NUCLEOTIDE SEQUENCE [LARGE SCALE GENOMIC DNA]</scope>
    <source>
        <strain evidence="5 6">DSM 16100</strain>
    </source>
</reference>
<keyword evidence="6" id="KW-1185">Reference proteome</keyword>
<dbReference type="CDD" id="cd01821">
    <property type="entry name" value="Rhamnogalacturan_acetylesterase_like"/>
    <property type="match status" value="1"/>
</dbReference>
<accession>V4R831</accession>
<organism evidence="5 6">
    <name type="scientific">Asticcacaulis benevestitus DSM 16100 = ATCC BAA-896</name>
    <dbReference type="NCBI Taxonomy" id="1121022"/>
    <lineage>
        <taxon>Bacteria</taxon>
        <taxon>Pseudomonadati</taxon>
        <taxon>Pseudomonadota</taxon>
        <taxon>Alphaproteobacteria</taxon>
        <taxon>Caulobacterales</taxon>
        <taxon>Caulobacteraceae</taxon>
        <taxon>Asticcacaulis</taxon>
    </lineage>
</organism>
<keyword evidence="3" id="KW-0732">Signal</keyword>
<dbReference type="InterPro" id="IPR013830">
    <property type="entry name" value="SGNH_hydro"/>
</dbReference>
<dbReference type="InterPro" id="IPR037459">
    <property type="entry name" value="RhgT-like"/>
</dbReference>
<evidence type="ECO:0000313" key="5">
    <source>
        <dbReference type="EMBL" id="ESQ87578.1"/>
    </source>
</evidence>
<feature type="chain" id="PRO_5004726552" description="SGNH hydrolase-type esterase domain-containing protein" evidence="3">
    <location>
        <begin position="30"/>
        <end position="294"/>
    </location>
</feature>
<dbReference type="PATRIC" id="fig|1121022.4.peg.3481"/>
<dbReference type="PROSITE" id="PS51257">
    <property type="entry name" value="PROKAR_LIPOPROTEIN"/>
    <property type="match status" value="1"/>
</dbReference>
<dbReference type="InterPro" id="IPR036514">
    <property type="entry name" value="SGNH_hydro_sf"/>
</dbReference>
<evidence type="ECO:0000256" key="3">
    <source>
        <dbReference type="SAM" id="SignalP"/>
    </source>
</evidence>
<protein>
    <recommendedName>
        <fullName evidence="4">SGNH hydrolase-type esterase domain-containing protein</fullName>
    </recommendedName>
</protein>
<feature type="domain" description="SGNH hydrolase-type esterase" evidence="4">
    <location>
        <begin position="54"/>
        <end position="201"/>
    </location>
</feature>
<dbReference type="eggNOG" id="COG2755">
    <property type="taxonomic scope" value="Bacteria"/>
</dbReference>
<dbReference type="Gene3D" id="3.40.50.1110">
    <property type="entry name" value="SGNH hydrolase"/>
    <property type="match status" value="1"/>
</dbReference>
<keyword evidence="2" id="KW-0378">Hydrolase</keyword>
<dbReference type="PANTHER" id="PTHR43695">
    <property type="entry name" value="PUTATIVE (AFU_ORTHOLOGUE AFUA_2G17250)-RELATED"/>
    <property type="match status" value="1"/>
</dbReference>
<evidence type="ECO:0000313" key="6">
    <source>
        <dbReference type="Proteomes" id="UP000017837"/>
    </source>
</evidence>
<comment type="caution">
    <text evidence="5">The sequence shown here is derived from an EMBL/GenBank/DDBJ whole genome shotgun (WGS) entry which is preliminary data.</text>
</comment>
<dbReference type="PANTHER" id="PTHR43695:SF1">
    <property type="entry name" value="RHAMNOGALACTURONAN ACETYLESTERASE"/>
    <property type="match status" value="1"/>
</dbReference>
<feature type="signal peptide" evidence="3">
    <location>
        <begin position="1"/>
        <end position="29"/>
    </location>
</feature>
<dbReference type="AlphaFoldDB" id="V4R831"/>
<evidence type="ECO:0000256" key="2">
    <source>
        <dbReference type="ARBA" id="ARBA00022801"/>
    </source>
</evidence>
<name>V4R831_9CAUL</name>
<gene>
    <name evidence="5" type="ORF">ABENE_17075</name>
</gene>
<dbReference type="Pfam" id="PF13472">
    <property type="entry name" value="Lipase_GDSL_2"/>
    <property type="match status" value="1"/>
</dbReference>
<dbReference type="Proteomes" id="UP000017837">
    <property type="component" value="Unassembled WGS sequence"/>
</dbReference>
<proteinExistence type="inferred from homology"/>